<evidence type="ECO:0000313" key="3">
    <source>
        <dbReference type="Proteomes" id="UP000297729"/>
    </source>
</evidence>
<evidence type="ECO:0000256" key="1">
    <source>
        <dbReference type="SAM" id="SignalP"/>
    </source>
</evidence>
<proteinExistence type="predicted"/>
<accession>A0A4Y9SAJ2</accession>
<reference evidence="2 3" key="1">
    <citation type="submission" date="2019-03" db="EMBL/GenBank/DDBJ databases">
        <title>Draft Genome Sequence of Duganella callidus sp. nov., a Novel Duganella Species Isolated from Cultivated Soil.</title>
        <authorList>
            <person name="Raths R."/>
            <person name="Peta V."/>
            <person name="Bucking H."/>
        </authorList>
    </citation>
    <scope>NUCLEOTIDE SEQUENCE [LARGE SCALE GENOMIC DNA]</scope>
    <source>
        <strain evidence="2 3">DN04</strain>
    </source>
</reference>
<evidence type="ECO:0000313" key="2">
    <source>
        <dbReference type="EMBL" id="TFW16736.1"/>
    </source>
</evidence>
<gene>
    <name evidence="2" type="ORF">E4L98_22545</name>
</gene>
<organism evidence="2 3">
    <name type="scientific">Duganella callida</name>
    <dbReference type="NCBI Taxonomy" id="2561932"/>
    <lineage>
        <taxon>Bacteria</taxon>
        <taxon>Pseudomonadati</taxon>
        <taxon>Pseudomonadota</taxon>
        <taxon>Betaproteobacteria</taxon>
        <taxon>Burkholderiales</taxon>
        <taxon>Oxalobacteraceae</taxon>
        <taxon>Telluria group</taxon>
        <taxon>Duganella</taxon>
    </lineage>
</organism>
<comment type="caution">
    <text evidence="2">The sequence shown here is derived from an EMBL/GenBank/DDBJ whole genome shotgun (WGS) entry which is preliminary data.</text>
</comment>
<name>A0A4Y9SAJ2_9BURK</name>
<evidence type="ECO:0008006" key="4">
    <source>
        <dbReference type="Google" id="ProtNLM"/>
    </source>
</evidence>
<sequence>MVRRTLILLITLIALQFSWSVVAAYCTHETGRAADHWGHHPDTNASDDIASVLKEKPADAKQTSAHTHCASCAHGTLSIDSFEGIPPVRTAEAAPVSTEIFLFSHYTAPPERPQWAAAA</sequence>
<dbReference type="RefSeq" id="WP_135203788.1">
    <property type="nucleotide sequence ID" value="NZ_SPVG01000225.1"/>
</dbReference>
<keyword evidence="3" id="KW-1185">Reference proteome</keyword>
<dbReference type="OrthoDB" id="6717343at2"/>
<keyword evidence="1" id="KW-0732">Signal</keyword>
<dbReference type="EMBL" id="SPVG01000225">
    <property type="protein sequence ID" value="TFW16736.1"/>
    <property type="molecule type" value="Genomic_DNA"/>
</dbReference>
<protein>
    <recommendedName>
        <fullName evidence="4">DUF2946 domain-containing protein</fullName>
    </recommendedName>
</protein>
<dbReference type="AlphaFoldDB" id="A0A4Y9SAJ2"/>
<feature type="signal peptide" evidence="1">
    <location>
        <begin position="1"/>
        <end position="23"/>
    </location>
</feature>
<feature type="chain" id="PRO_5021195511" description="DUF2946 domain-containing protein" evidence="1">
    <location>
        <begin position="24"/>
        <end position="119"/>
    </location>
</feature>
<dbReference type="Proteomes" id="UP000297729">
    <property type="component" value="Unassembled WGS sequence"/>
</dbReference>